<evidence type="ECO:0000313" key="2">
    <source>
        <dbReference type="EMBL" id="TDP11984.1"/>
    </source>
</evidence>
<reference evidence="2 3" key="1">
    <citation type="submission" date="2019-03" db="EMBL/GenBank/DDBJ databases">
        <title>Genomic Encyclopedia of Type Strains, Phase IV (KMG-IV): sequencing the most valuable type-strain genomes for metagenomic binning, comparative biology and taxonomic classification.</title>
        <authorList>
            <person name="Goeker M."/>
        </authorList>
    </citation>
    <scope>NUCLEOTIDE SEQUENCE [LARGE SCALE GENOMIC DNA]</scope>
    <source>
        <strain evidence="2 3">DSM 25082</strain>
    </source>
</reference>
<evidence type="ECO:0000256" key="1">
    <source>
        <dbReference type="SAM" id="SignalP"/>
    </source>
</evidence>
<proteinExistence type="predicted"/>
<evidence type="ECO:0000313" key="3">
    <source>
        <dbReference type="Proteomes" id="UP000295357"/>
    </source>
</evidence>
<feature type="signal peptide" evidence="1">
    <location>
        <begin position="1"/>
        <end position="21"/>
    </location>
</feature>
<dbReference type="RefSeq" id="WP_133602744.1">
    <property type="nucleotide sequence ID" value="NZ_JAUFPJ010000002.1"/>
</dbReference>
<dbReference type="Proteomes" id="UP000295357">
    <property type="component" value="Unassembled WGS sequence"/>
</dbReference>
<name>A0A4R6NBG9_9BURK</name>
<feature type="chain" id="PRO_5020263898" evidence="1">
    <location>
        <begin position="22"/>
        <end position="238"/>
    </location>
</feature>
<dbReference type="OrthoDB" id="8911471at2"/>
<dbReference type="AlphaFoldDB" id="A0A4R6NBG9"/>
<protein>
    <submittedName>
        <fullName evidence="2">Putative GH25 family protein</fullName>
    </submittedName>
</protein>
<keyword evidence="1" id="KW-0732">Signal</keyword>
<accession>A0A4R6NBG9</accession>
<organism evidence="2 3">
    <name type="scientific">Roseateles asaccharophilus</name>
    <dbReference type="NCBI Taxonomy" id="582607"/>
    <lineage>
        <taxon>Bacteria</taxon>
        <taxon>Pseudomonadati</taxon>
        <taxon>Pseudomonadota</taxon>
        <taxon>Betaproteobacteria</taxon>
        <taxon>Burkholderiales</taxon>
        <taxon>Sphaerotilaceae</taxon>
        <taxon>Roseateles</taxon>
    </lineage>
</organism>
<dbReference type="EMBL" id="SNXE01000002">
    <property type="protein sequence ID" value="TDP11984.1"/>
    <property type="molecule type" value="Genomic_DNA"/>
</dbReference>
<gene>
    <name evidence="2" type="ORF">DFR39_102372</name>
</gene>
<comment type="caution">
    <text evidence="2">The sequence shown here is derived from an EMBL/GenBank/DDBJ whole genome shotgun (WGS) entry which is preliminary data.</text>
</comment>
<keyword evidence="3" id="KW-1185">Reference proteome</keyword>
<sequence length="238" mass="26165">MLKNKLLLLPVLLWMATQAEAHQIWIEQDLQGARLYLGEFGENLRETSPGMLDKFVQPSATLLTAKGDIPAALSKRGNAFGIDGRAISGESLIAQENAYPGWERKQGDKVERHVWIPAARWISDFVARPARLTLDLVPTGKPGQFQAFYKQQALPEAKVQVLTASGWGREFVADKSGLLQLSLPWKGSYVLELKHTDKQGGERNGQAWDVGQFVTTLAFSLNQGLEALPAPPPAKPSP</sequence>